<evidence type="ECO:0000256" key="4">
    <source>
        <dbReference type="ARBA" id="ARBA00022777"/>
    </source>
</evidence>
<evidence type="ECO:0000256" key="5">
    <source>
        <dbReference type="ARBA" id="ARBA00022840"/>
    </source>
</evidence>
<dbReference type="PROSITE" id="PS50109">
    <property type="entry name" value="HIS_KIN"/>
    <property type="match status" value="1"/>
</dbReference>
<evidence type="ECO:0000256" key="2">
    <source>
        <dbReference type="ARBA" id="ARBA00022679"/>
    </source>
</evidence>
<dbReference type="Gene3D" id="3.30.565.10">
    <property type="entry name" value="Histidine kinase-like ATPase, C-terminal domain"/>
    <property type="match status" value="1"/>
</dbReference>
<dbReference type="EC" id="2.7.11.-" evidence="8"/>
<dbReference type="CDD" id="cd16929">
    <property type="entry name" value="HATPase_PDK-like"/>
    <property type="match status" value="1"/>
</dbReference>
<evidence type="ECO:0000313" key="12">
    <source>
        <dbReference type="Proteomes" id="UP001165090"/>
    </source>
</evidence>
<evidence type="ECO:0000256" key="7">
    <source>
        <dbReference type="ARBA" id="ARBA00048201"/>
    </source>
</evidence>
<reference evidence="11 12" key="1">
    <citation type="journal article" date="2023" name="IScience">
        <title>Expanded male sex-determining region conserved during the evolution of homothallism in the green alga Volvox.</title>
        <authorList>
            <person name="Yamamoto K."/>
            <person name="Matsuzaki R."/>
            <person name="Mahakham W."/>
            <person name="Heman W."/>
            <person name="Sekimoto H."/>
            <person name="Kawachi M."/>
            <person name="Minakuchi Y."/>
            <person name="Toyoda A."/>
            <person name="Nozaki H."/>
        </authorList>
    </citation>
    <scope>NUCLEOTIDE SEQUENCE [LARGE SCALE GENOMIC DNA]</scope>
    <source>
        <strain evidence="11 12">NIES-4468</strain>
    </source>
</reference>
<evidence type="ECO:0000256" key="3">
    <source>
        <dbReference type="ARBA" id="ARBA00022741"/>
    </source>
</evidence>
<protein>
    <recommendedName>
        <fullName evidence="8">Protein-serine/threonine kinase</fullName>
        <ecNumber evidence="8">2.7.11.-</ecNumber>
    </recommendedName>
</protein>
<keyword evidence="3 8" id="KW-0547">Nucleotide-binding</keyword>
<evidence type="ECO:0000256" key="9">
    <source>
        <dbReference type="SAM" id="MobiDB-lite"/>
    </source>
</evidence>
<evidence type="ECO:0000256" key="6">
    <source>
        <dbReference type="ARBA" id="ARBA00023128"/>
    </source>
</evidence>
<keyword evidence="4 8" id="KW-0418">Kinase</keyword>
<dbReference type="EMBL" id="BSDZ01000010">
    <property type="protein sequence ID" value="GLI61590.1"/>
    <property type="molecule type" value="Genomic_DNA"/>
</dbReference>
<feature type="region of interest" description="Disordered" evidence="9">
    <location>
        <begin position="77"/>
        <end position="100"/>
    </location>
</feature>
<dbReference type="InterPro" id="IPR039028">
    <property type="entry name" value="BCKD/PDK"/>
</dbReference>
<comment type="catalytic activity">
    <reaction evidence="7">
        <text>L-seryl-[pyruvate dehydrogenase E1 alpha subunit] + ATP = O-phospho-L-seryl-[pyruvate dehydrogenase E1 alpha subunit] + ADP + H(+)</text>
        <dbReference type="Rhea" id="RHEA:23052"/>
        <dbReference type="Rhea" id="RHEA-COMP:13689"/>
        <dbReference type="Rhea" id="RHEA-COMP:13690"/>
        <dbReference type="ChEBI" id="CHEBI:15378"/>
        <dbReference type="ChEBI" id="CHEBI:29999"/>
        <dbReference type="ChEBI" id="CHEBI:30616"/>
        <dbReference type="ChEBI" id="CHEBI:83421"/>
        <dbReference type="ChEBI" id="CHEBI:456216"/>
        <dbReference type="EC" id="2.7.11.2"/>
    </reaction>
</comment>
<comment type="caution">
    <text evidence="11">The sequence shown here is derived from an EMBL/GenBank/DDBJ whole genome shotgun (WGS) entry which is preliminary data.</text>
</comment>
<dbReference type="PANTHER" id="PTHR11947">
    <property type="entry name" value="PYRUVATE DEHYDROGENASE KINASE"/>
    <property type="match status" value="1"/>
</dbReference>
<dbReference type="InterPro" id="IPR018955">
    <property type="entry name" value="BCDHK/PDK_N"/>
</dbReference>
<dbReference type="Pfam" id="PF10436">
    <property type="entry name" value="BCDHK_Adom3"/>
    <property type="match status" value="1"/>
</dbReference>
<dbReference type="SMART" id="SM00387">
    <property type="entry name" value="HATPase_c"/>
    <property type="match status" value="1"/>
</dbReference>
<comment type="similarity">
    <text evidence="1 8">Belongs to the PDK/BCKDK protein kinase family.</text>
</comment>
<name>A0ABQ5RVG2_9CHLO</name>
<keyword evidence="2 8" id="KW-0808">Transferase</keyword>
<evidence type="ECO:0000256" key="8">
    <source>
        <dbReference type="RuleBase" id="RU366032"/>
    </source>
</evidence>
<evidence type="ECO:0000313" key="11">
    <source>
        <dbReference type="EMBL" id="GLI61590.1"/>
    </source>
</evidence>
<gene>
    <name evidence="11" type="ORF">VaNZ11_004007</name>
</gene>
<dbReference type="Pfam" id="PF02518">
    <property type="entry name" value="HATPase_c"/>
    <property type="match status" value="1"/>
</dbReference>
<dbReference type="InterPro" id="IPR036890">
    <property type="entry name" value="HATPase_C_sf"/>
</dbReference>
<organism evidence="11 12">
    <name type="scientific">Volvox africanus</name>
    <dbReference type="NCBI Taxonomy" id="51714"/>
    <lineage>
        <taxon>Eukaryota</taxon>
        <taxon>Viridiplantae</taxon>
        <taxon>Chlorophyta</taxon>
        <taxon>core chlorophytes</taxon>
        <taxon>Chlorophyceae</taxon>
        <taxon>CS clade</taxon>
        <taxon>Chlamydomonadales</taxon>
        <taxon>Volvocaceae</taxon>
        <taxon>Volvox</taxon>
    </lineage>
</organism>
<dbReference type="InterPro" id="IPR036784">
    <property type="entry name" value="AK/P_DHK_N_sf"/>
</dbReference>
<dbReference type="InterPro" id="IPR003594">
    <property type="entry name" value="HATPase_dom"/>
</dbReference>
<dbReference type="InterPro" id="IPR005467">
    <property type="entry name" value="His_kinase_dom"/>
</dbReference>
<dbReference type="SUPFAM" id="SSF55874">
    <property type="entry name" value="ATPase domain of HSP90 chaperone/DNA topoisomerase II/histidine kinase"/>
    <property type="match status" value="1"/>
</dbReference>
<keyword evidence="5 8" id="KW-0067">ATP-binding</keyword>
<dbReference type="Gene3D" id="1.20.140.20">
    <property type="entry name" value="Alpha-ketoacid/pyruvate dehydrogenase kinase, N-terminal domain"/>
    <property type="match status" value="1"/>
</dbReference>
<keyword evidence="12" id="KW-1185">Reference proteome</keyword>
<evidence type="ECO:0000256" key="1">
    <source>
        <dbReference type="ARBA" id="ARBA00006155"/>
    </source>
</evidence>
<dbReference type="Proteomes" id="UP001165090">
    <property type="component" value="Unassembled WGS sequence"/>
</dbReference>
<keyword evidence="6 8" id="KW-0496">Mitochondrion</keyword>
<comment type="subcellular location">
    <subcellularLocation>
        <location evidence="8">Mitochondrion matrix</location>
    </subcellularLocation>
</comment>
<evidence type="ECO:0000259" key="10">
    <source>
        <dbReference type="PROSITE" id="PS50109"/>
    </source>
</evidence>
<sequence length="601" mass="65762">MAFVLPSAGRIDPSCTLNVGAIALSAFRNVCSRSTCPASQGADKFTVCFGSQGGDPKRHDGSESDEAAGYAFVTPLSSPASAPSRQIHPSQLPQAQQLHRDHHQRFKCVTRAAYQLPHGVADAATALFPAAPCPYRQSISECRSNCSTTSCKDSSSIMFNHGLESGYPETHASCRTAAGGGSHQRWALLSSTASSVAHSSLLRPAASGLFSLFGPVVLSPGVRSPQLQAMTFRLYQIMSASLRAEIQAAAIKKQTGVSLKYLLDFGMQPLERQMLLSARFLHSEIPIRLAHRLMDLNHLPPGLSEEPHVRRVKGWYAESFADFRSFPPIKDNMDVVRFTAMLKTAFRRHNNVVPAIAKGVEEYKRDLERKGEPSQEHVSEIQHFLDTFFLSRIAIRFLAGHHISMFEPPRQDHIGLVNTRCSPYLITSDAVSEARAICFREYGGAPQVTVLGNTGLTMAYVPSHLHHMVFELVKNSLRAVQERYSDSDLEPPPIQVVVAEGLEDVTIKVSDQGGGIPRSGLQRIWTYLYTTARSPLPDVDIDSTNMPAVLAGYGCGLPLSRLYARYFGGDLQIISMEGYGTDAYLHLARLGNDEEPLPGAV</sequence>
<feature type="domain" description="Histidine kinase" evidence="10">
    <location>
        <begin position="462"/>
        <end position="591"/>
    </location>
</feature>
<accession>A0ABQ5RVG2</accession>
<dbReference type="SUPFAM" id="SSF69012">
    <property type="entry name" value="alpha-ketoacid dehydrogenase kinase, N-terminal domain"/>
    <property type="match status" value="1"/>
</dbReference>
<feature type="compositionally biased region" description="Polar residues" evidence="9">
    <location>
        <begin position="77"/>
        <end position="97"/>
    </location>
</feature>
<proteinExistence type="inferred from homology"/>
<dbReference type="PANTHER" id="PTHR11947:SF3">
    <property type="entry name" value="[PYRUVATE DEHYDROGENASE (ACETYL-TRANSFERRING)] KINASE, MITOCHONDRIAL"/>
    <property type="match status" value="1"/>
</dbReference>